<dbReference type="KEGG" id="nja:NSJP_1153"/>
<evidence type="ECO:0000313" key="9">
    <source>
        <dbReference type="Proteomes" id="UP000192042"/>
    </source>
</evidence>
<dbReference type="InterPro" id="IPR004446">
    <property type="entry name" value="Heptose_bisP_phosphatase"/>
</dbReference>
<proteinExistence type="inferred from homology"/>
<dbReference type="EMBL" id="LT828648">
    <property type="protein sequence ID" value="SLM47325.1"/>
    <property type="molecule type" value="Genomic_DNA"/>
</dbReference>
<dbReference type="AlphaFoldDB" id="A0A1W1I2X9"/>
<dbReference type="InterPro" id="IPR006543">
    <property type="entry name" value="Histidinol-phos"/>
</dbReference>
<keyword evidence="3" id="KW-0963">Cytoplasm</keyword>
<gene>
    <name evidence="8" type="primary">gmhB</name>
    <name evidence="8" type="ORF">NSJP_1153</name>
</gene>
<dbReference type="GO" id="GO:0005737">
    <property type="term" value="C:cytoplasm"/>
    <property type="evidence" value="ECO:0007669"/>
    <property type="project" value="UniProtKB-SubCell"/>
</dbReference>
<keyword evidence="4" id="KW-0479">Metal-binding</keyword>
<name>A0A1W1I2X9_9BACT</name>
<keyword evidence="5 8" id="KW-0378">Hydrolase</keyword>
<evidence type="ECO:0000256" key="7">
    <source>
        <dbReference type="ARBA" id="ARBA00031828"/>
    </source>
</evidence>
<dbReference type="Proteomes" id="UP000192042">
    <property type="component" value="Chromosome I"/>
</dbReference>
<dbReference type="InterPro" id="IPR006549">
    <property type="entry name" value="HAD-SF_hydro_IIIA"/>
</dbReference>
<protein>
    <recommendedName>
        <fullName evidence="7">D,D-heptose 1,7-bisphosphate phosphatase</fullName>
    </recommendedName>
</protein>
<evidence type="ECO:0000256" key="2">
    <source>
        <dbReference type="ARBA" id="ARBA00005628"/>
    </source>
</evidence>
<organism evidence="8 9">
    <name type="scientific">Nitrospira japonica</name>
    <dbReference type="NCBI Taxonomy" id="1325564"/>
    <lineage>
        <taxon>Bacteria</taxon>
        <taxon>Pseudomonadati</taxon>
        <taxon>Nitrospirota</taxon>
        <taxon>Nitrospiria</taxon>
        <taxon>Nitrospirales</taxon>
        <taxon>Nitrospiraceae</taxon>
        <taxon>Nitrospira</taxon>
    </lineage>
</organism>
<dbReference type="SUPFAM" id="SSF56784">
    <property type="entry name" value="HAD-like"/>
    <property type="match status" value="1"/>
</dbReference>
<evidence type="ECO:0000256" key="3">
    <source>
        <dbReference type="ARBA" id="ARBA00022490"/>
    </source>
</evidence>
<evidence type="ECO:0000256" key="5">
    <source>
        <dbReference type="ARBA" id="ARBA00022801"/>
    </source>
</evidence>
<evidence type="ECO:0000256" key="1">
    <source>
        <dbReference type="ARBA" id="ARBA00004496"/>
    </source>
</evidence>
<dbReference type="NCBIfam" id="TIGR01656">
    <property type="entry name" value="Histidinol-ppas"/>
    <property type="match status" value="1"/>
</dbReference>
<evidence type="ECO:0000256" key="4">
    <source>
        <dbReference type="ARBA" id="ARBA00022723"/>
    </source>
</evidence>
<dbReference type="InterPro" id="IPR023214">
    <property type="entry name" value="HAD_sf"/>
</dbReference>
<dbReference type="GO" id="GO:0005975">
    <property type="term" value="P:carbohydrate metabolic process"/>
    <property type="evidence" value="ECO:0007669"/>
    <property type="project" value="InterPro"/>
</dbReference>
<dbReference type="STRING" id="1325564.NSJP_1153"/>
<dbReference type="InterPro" id="IPR036412">
    <property type="entry name" value="HAD-like_sf"/>
</dbReference>
<dbReference type="RefSeq" id="WP_172834179.1">
    <property type="nucleotide sequence ID" value="NZ_LT828648.1"/>
</dbReference>
<reference evidence="8 9" key="1">
    <citation type="submission" date="2017-03" db="EMBL/GenBank/DDBJ databases">
        <authorList>
            <person name="Afonso C.L."/>
            <person name="Miller P.J."/>
            <person name="Scott M.A."/>
            <person name="Spackman E."/>
            <person name="Goraichik I."/>
            <person name="Dimitrov K.M."/>
            <person name="Suarez D.L."/>
            <person name="Swayne D.E."/>
        </authorList>
    </citation>
    <scope>NUCLEOTIDE SEQUENCE [LARGE SCALE GENOMIC DNA]</scope>
    <source>
        <strain evidence="8">Genome sequencing of Nitrospira japonica strain NJ11</strain>
    </source>
</reference>
<dbReference type="NCBIfam" id="TIGR01662">
    <property type="entry name" value="HAD-SF-IIIA"/>
    <property type="match status" value="1"/>
</dbReference>
<dbReference type="GO" id="GO:0046872">
    <property type="term" value="F:metal ion binding"/>
    <property type="evidence" value="ECO:0007669"/>
    <property type="project" value="UniProtKB-KW"/>
</dbReference>
<evidence type="ECO:0000313" key="8">
    <source>
        <dbReference type="EMBL" id="SLM47325.1"/>
    </source>
</evidence>
<dbReference type="Gene3D" id="3.40.50.1000">
    <property type="entry name" value="HAD superfamily/HAD-like"/>
    <property type="match status" value="1"/>
</dbReference>
<keyword evidence="9" id="KW-1185">Reference proteome</keyword>
<keyword evidence="6" id="KW-0119">Carbohydrate metabolism</keyword>
<dbReference type="GO" id="GO:0016791">
    <property type="term" value="F:phosphatase activity"/>
    <property type="evidence" value="ECO:0007669"/>
    <property type="project" value="InterPro"/>
</dbReference>
<comment type="subcellular location">
    <subcellularLocation>
        <location evidence="1">Cytoplasm</location>
    </subcellularLocation>
</comment>
<comment type="similarity">
    <text evidence="2">Belongs to the GmhB family.</text>
</comment>
<dbReference type="PANTHER" id="PTHR42891">
    <property type="entry name" value="D-GLYCERO-BETA-D-MANNO-HEPTOSE-1,7-BISPHOSPHATE 7-PHOSPHATASE"/>
    <property type="match status" value="1"/>
</dbReference>
<dbReference type="Pfam" id="PF13242">
    <property type="entry name" value="Hydrolase_like"/>
    <property type="match status" value="1"/>
</dbReference>
<sequence length="200" mass="22196">MIRAVFLDQGGALESPCYGTEPSRLMSDTFEGLRLLQRAGYAVVVVTHQGGVAKGFLGEPDVHRMKAYLEARLIEEDIPLGGFYYCPHHPDGKVRRYAVHCLCRKPQPGLLIRAASELRVDMGQSWMVGATLDDIETGRWAGCRTVLLTNGHETEWNLTEPRWPDYIAGTLLEASQLIALSSPRGVTQVPLDRLSRPPLL</sequence>
<dbReference type="PANTHER" id="PTHR42891:SF1">
    <property type="entry name" value="D-GLYCERO-BETA-D-MANNO-HEPTOSE-1,7-BISPHOSPHATE 7-PHOSPHATASE"/>
    <property type="match status" value="1"/>
</dbReference>
<evidence type="ECO:0000256" key="6">
    <source>
        <dbReference type="ARBA" id="ARBA00023277"/>
    </source>
</evidence>
<accession>A0A1W1I2X9</accession>